<dbReference type="OrthoDB" id="423096at2759"/>
<keyword evidence="1" id="KW-0812">Transmembrane</keyword>
<dbReference type="InterPro" id="IPR027417">
    <property type="entry name" value="P-loop_NTPase"/>
</dbReference>
<reference evidence="2 3" key="1">
    <citation type="submission" date="2019-01" db="EMBL/GenBank/DDBJ databases">
        <authorList>
            <person name="Ferrante I. M."/>
        </authorList>
    </citation>
    <scope>NUCLEOTIDE SEQUENCE [LARGE SCALE GENOMIC DNA]</scope>
    <source>
        <strain evidence="2 3">B856</strain>
    </source>
</reference>
<dbReference type="Gene3D" id="3.40.50.300">
    <property type="entry name" value="P-loop containing nucleotide triphosphate hydrolases"/>
    <property type="match status" value="1"/>
</dbReference>
<evidence type="ECO:0000313" key="2">
    <source>
        <dbReference type="EMBL" id="VEU42957.1"/>
    </source>
</evidence>
<dbReference type="Proteomes" id="UP000291116">
    <property type="component" value="Unassembled WGS sequence"/>
</dbReference>
<evidence type="ECO:0008006" key="4">
    <source>
        <dbReference type="Google" id="ProtNLM"/>
    </source>
</evidence>
<gene>
    <name evidence="2" type="ORF">PSNMU_V1.4_AUG-EV-PASAV3_0099560</name>
</gene>
<feature type="transmembrane region" description="Helical" evidence="1">
    <location>
        <begin position="21"/>
        <end position="43"/>
    </location>
</feature>
<keyword evidence="1" id="KW-1133">Transmembrane helix</keyword>
<organism evidence="2 3">
    <name type="scientific">Pseudo-nitzschia multistriata</name>
    <dbReference type="NCBI Taxonomy" id="183589"/>
    <lineage>
        <taxon>Eukaryota</taxon>
        <taxon>Sar</taxon>
        <taxon>Stramenopiles</taxon>
        <taxon>Ochrophyta</taxon>
        <taxon>Bacillariophyta</taxon>
        <taxon>Bacillariophyceae</taxon>
        <taxon>Bacillariophycidae</taxon>
        <taxon>Bacillariales</taxon>
        <taxon>Bacillariaceae</taxon>
        <taxon>Pseudo-nitzschia</taxon>
    </lineage>
</organism>
<evidence type="ECO:0000256" key="1">
    <source>
        <dbReference type="SAM" id="Phobius"/>
    </source>
</evidence>
<name>A0A448ZLP9_9STRA</name>
<dbReference type="AlphaFoldDB" id="A0A448ZLP9"/>
<keyword evidence="3" id="KW-1185">Reference proteome</keyword>
<accession>A0A448ZLP9</accession>
<dbReference type="EMBL" id="CAACVS010000499">
    <property type="protein sequence ID" value="VEU42957.1"/>
    <property type="molecule type" value="Genomic_DNA"/>
</dbReference>
<protein>
    <recommendedName>
        <fullName evidence="4">Sulfotransferase domain-containing protein</fullName>
    </recommendedName>
</protein>
<keyword evidence="1" id="KW-0472">Membrane</keyword>
<evidence type="ECO:0000313" key="3">
    <source>
        <dbReference type="Proteomes" id="UP000291116"/>
    </source>
</evidence>
<sequence length="461" mass="53532">MAAISRHGRPGSKKVWCLSPINLLICFMLVMGLVYVQVSVWMLSGSFSPKSSNSNSGHSPNEVHQRRVKDAEELTNSRQHEHVQKQKQQQTLLKQHYSDWRKYAVELAGKFPEDIIQILRTEDPFGVRTFEKRLLETESSQGRFLTLEELKGLFPCPGNEGERITLPDQRNHDKAQAFRNGTEPYFLFFQHLRKAGGTNFCTLATKNFEKKNLPKYYCMPDYHWDMTPPRGAGYLTRYKNSEIIQHMKENQHKIAGNEWDPFDHSRFFDLPAAFATSFRRPLDRALSQFRFECIENRGCKIKNVTKWWNKRRDLTDVYTWTFSNDGIRKMFIGHDKESSEKRQELLGTALDTVAKFNLVMVMEWLAYAPQHVKDVLGFQNTATLTERVRPHIGQAKRHDGQEHNSLGAAGIAKASWTPEDYLPPDLYEIMSRDLALDEILTDAARRIFLERLVCSDVHRFD</sequence>
<proteinExistence type="predicted"/>